<proteinExistence type="predicted"/>
<keyword evidence="2" id="KW-1185">Reference proteome</keyword>
<name>A0ABX7Q3I2_9BACT</name>
<sequence>MYHVINGHIGIILEQIPRSHVTEYDYLQKHLKNLDDKEYQRRFKVFLRLNAARLSELFCGHYFNILKDVSSKKTNITDVCKRLHEVKTHKHRQSLQFSFASKLIHMTDTSMPIYDSMIADFYFYAEPNRNKSLKDRIHDLATFHEFLTKEYNRIINNGLLRDAIRAFRDELKPQMFTDHKIIDSLIWAFVSFQKKDVAKGKITYC</sequence>
<evidence type="ECO:0000313" key="1">
    <source>
        <dbReference type="EMBL" id="QSV45944.1"/>
    </source>
</evidence>
<protein>
    <submittedName>
        <fullName evidence="1">Uncharacterized protein</fullName>
    </submittedName>
</protein>
<dbReference type="RefSeq" id="WP_207163735.1">
    <property type="nucleotide sequence ID" value="NZ_CP071382.1"/>
</dbReference>
<evidence type="ECO:0000313" key="2">
    <source>
        <dbReference type="Proteomes" id="UP000663651"/>
    </source>
</evidence>
<accession>A0ABX7Q3I2</accession>
<gene>
    <name evidence="1" type="ORF">JZM60_01210</name>
</gene>
<dbReference type="EMBL" id="CP071382">
    <property type="protein sequence ID" value="QSV45944.1"/>
    <property type="molecule type" value="Genomic_DNA"/>
</dbReference>
<dbReference type="Proteomes" id="UP000663651">
    <property type="component" value="Chromosome"/>
</dbReference>
<reference evidence="1 2" key="1">
    <citation type="submission" date="2021-03" db="EMBL/GenBank/DDBJ databases">
        <title>Geobacter metallireducens gen. nov. sp. nov., a microorganism capable of coupling the complete oxidation of organic compounds to the reduction of iron and other metals.</title>
        <authorList>
            <person name="Li Y."/>
        </authorList>
    </citation>
    <scope>NUCLEOTIDE SEQUENCE [LARGE SCALE GENOMIC DNA]</scope>
    <source>
        <strain evidence="1 2">Jerry-YX</strain>
    </source>
</reference>
<organism evidence="1 2">
    <name type="scientific">Geobacter benzoatilyticus</name>
    <dbReference type="NCBI Taxonomy" id="2815309"/>
    <lineage>
        <taxon>Bacteria</taxon>
        <taxon>Pseudomonadati</taxon>
        <taxon>Thermodesulfobacteriota</taxon>
        <taxon>Desulfuromonadia</taxon>
        <taxon>Geobacterales</taxon>
        <taxon>Geobacteraceae</taxon>
        <taxon>Geobacter</taxon>
    </lineage>
</organism>